<keyword evidence="2" id="KW-1185">Reference proteome</keyword>
<evidence type="ECO:0008006" key="3">
    <source>
        <dbReference type="Google" id="ProtNLM"/>
    </source>
</evidence>
<dbReference type="EMBL" id="JAWWNJ010000083">
    <property type="protein sequence ID" value="KAK7001470.1"/>
    <property type="molecule type" value="Genomic_DNA"/>
</dbReference>
<evidence type="ECO:0000313" key="1">
    <source>
        <dbReference type="EMBL" id="KAK7001470.1"/>
    </source>
</evidence>
<dbReference type="AlphaFoldDB" id="A0AAW0A5X0"/>
<name>A0AAW0A5X0_9AGAR</name>
<protein>
    <recommendedName>
        <fullName evidence="3">F-box domain-containing protein</fullName>
    </recommendedName>
</protein>
<organism evidence="1 2">
    <name type="scientific">Favolaschia claudopus</name>
    <dbReference type="NCBI Taxonomy" id="2862362"/>
    <lineage>
        <taxon>Eukaryota</taxon>
        <taxon>Fungi</taxon>
        <taxon>Dikarya</taxon>
        <taxon>Basidiomycota</taxon>
        <taxon>Agaricomycotina</taxon>
        <taxon>Agaricomycetes</taxon>
        <taxon>Agaricomycetidae</taxon>
        <taxon>Agaricales</taxon>
        <taxon>Marasmiineae</taxon>
        <taxon>Mycenaceae</taxon>
        <taxon>Favolaschia</taxon>
    </lineage>
</organism>
<accession>A0AAW0A5X0</accession>
<comment type="caution">
    <text evidence="1">The sequence shown here is derived from an EMBL/GenBank/DDBJ whole genome shotgun (WGS) entry which is preliminary data.</text>
</comment>
<dbReference type="InterPro" id="IPR032675">
    <property type="entry name" value="LRR_dom_sf"/>
</dbReference>
<sequence>MKSTNGVRAEPVVPESPFNELLHTNHVPTDAVIAQIRGHLTPHEAELARLDALIRDLGAKRERIKHYVDAHKALISHPRRLPPELLQRIFVECLPTTHNAVMSVAAAPLLLCHICSRWRAIAFATPKMWDSLHVSMENYTIHPKNKSAAIVDGLTRSAPFPLSLSISCCDPLGYAHGYCKPALRLSSKFSARWTSLQYINLPIQPFLELEETVDAPLLRDVHVTCRSSGVGHDHILNSKFFSGTKVSVTSLDPASLVLERLQDPSYRWEHLTDLTLDRLVPGPDRDHHDTYRYLEYETVYRLLECCTNLRSLMVPIELGDNLTQTLEVPALESLTLTAAGSVCEALEALVDHLVMPKLTKFHLINLEFLYYTSPDAVESLELLAENSPLISDLRLHLPQDDTVRSLRTVLANFSPHLQKLSLGLCVEIHPYVVAIPGLDMTELSLDLEYVPDALWMQFLWRHINRHSKLRKFHLKLWSPHRGDTSEPPPAVSDVDPFLTRGLDVSVENCTRPPSKGSPWQGIENR</sequence>
<proteinExistence type="predicted"/>
<dbReference type="Proteomes" id="UP001362999">
    <property type="component" value="Unassembled WGS sequence"/>
</dbReference>
<gene>
    <name evidence="1" type="ORF">R3P38DRAFT_3284316</name>
</gene>
<dbReference type="Gene3D" id="3.80.10.10">
    <property type="entry name" value="Ribonuclease Inhibitor"/>
    <property type="match status" value="1"/>
</dbReference>
<reference evidence="1 2" key="1">
    <citation type="journal article" date="2024" name="J Genomics">
        <title>Draft genome sequencing and assembly of Favolaschia claudopus CIRM-BRFM 2984 isolated from oak limbs.</title>
        <authorList>
            <person name="Navarro D."/>
            <person name="Drula E."/>
            <person name="Chaduli D."/>
            <person name="Cazenave R."/>
            <person name="Ahrendt S."/>
            <person name="Wang J."/>
            <person name="Lipzen A."/>
            <person name="Daum C."/>
            <person name="Barry K."/>
            <person name="Grigoriev I.V."/>
            <person name="Favel A."/>
            <person name="Rosso M.N."/>
            <person name="Martin F."/>
        </authorList>
    </citation>
    <scope>NUCLEOTIDE SEQUENCE [LARGE SCALE GENOMIC DNA]</scope>
    <source>
        <strain evidence="1 2">CIRM-BRFM 2984</strain>
    </source>
</reference>
<evidence type="ECO:0000313" key="2">
    <source>
        <dbReference type="Proteomes" id="UP001362999"/>
    </source>
</evidence>